<dbReference type="GeneID" id="100159655"/>
<evidence type="ECO:0000256" key="1">
    <source>
        <dbReference type="ARBA" id="ARBA00009431"/>
    </source>
</evidence>
<evidence type="ECO:0000256" key="4">
    <source>
        <dbReference type="ARBA" id="ARBA00022729"/>
    </source>
</evidence>
<dbReference type="EnsemblMetazoa" id="XM_001943281.5">
    <property type="protein sequence ID" value="XP_001943316.2"/>
    <property type="gene ID" value="LOC100159655"/>
</dbReference>
<evidence type="ECO:0000313" key="8">
    <source>
        <dbReference type="EnsemblMetazoa" id="XP_001943316.2"/>
    </source>
</evidence>
<reference evidence="8" key="2">
    <citation type="submission" date="2022-06" db="UniProtKB">
        <authorList>
            <consortium name="EnsemblMetazoa"/>
        </authorList>
    </citation>
    <scope>IDENTIFICATION</scope>
</reference>
<evidence type="ECO:0000256" key="5">
    <source>
        <dbReference type="ARBA" id="ARBA00022801"/>
    </source>
</evidence>
<dbReference type="PROSITE" id="PS00560">
    <property type="entry name" value="CARBOXYPEPT_SER_HIS"/>
    <property type="match status" value="1"/>
</dbReference>
<dbReference type="AlphaFoldDB" id="A0A8R2A4H8"/>
<organism evidence="8 9">
    <name type="scientific">Acyrthosiphon pisum</name>
    <name type="common">Pea aphid</name>
    <dbReference type="NCBI Taxonomy" id="7029"/>
    <lineage>
        <taxon>Eukaryota</taxon>
        <taxon>Metazoa</taxon>
        <taxon>Ecdysozoa</taxon>
        <taxon>Arthropoda</taxon>
        <taxon>Hexapoda</taxon>
        <taxon>Insecta</taxon>
        <taxon>Pterygota</taxon>
        <taxon>Neoptera</taxon>
        <taxon>Paraneoptera</taxon>
        <taxon>Hemiptera</taxon>
        <taxon>Sternorrhyncha</taxon>
        <taxon>Aphidomorpha</taxon>
        <taxon>Aphidoidea</taxon>
        <taxon>Aphididae</taxon>
        <taxon>Macrosiphini</taxon>
        <taxon>Acyrthosiphon</taxon>
    </lineage>
</organism>
<dbReference type="Pfam" id="PF00450">
    <property type="entry name" value="Peptidase_S10"/>
    <property type="match status" value="1"/>
</dbReference>
<keyword evidence="3" id="KW-0645">Protease</keyword>
<dbReference type="GO" id="GO:0006508">
    <property type="term" value="P:proteolysis"/>
    <property type="evidence" value="ECO:0007669"/>
    <property type="project" value="UniProtKB-KW"/>
</dbReference>
<dbReference type="RefSeq" id="XP_001943316.2">
    <property type="nucleotide sequence ID" value="XM_001943281.4"/>
</dbReference>
<proteinExistence type="inferred from homology"/>
<dbReference type="PANTHER" id="PTHR11802">
    <property type="entry name" value="SERINE PROTEASE FAMILY S10 SERINE CARBOXYPEPTIDASE"/>
    <property type="match status" value="1"/>
</dbReference>
<dbReference type="InterPro" id="IPR033124">
    <property type="entry name" value="Ser_caboxypep_his_AS"/>
</dbReference>
<dbReference type="OrthoDB" id="443318at2759"/>
<keyword evidence="4 7" id="KW-0732">Signal</keyword>
<dbReference type="InterPro" id="IPR001563">
    <property type="entry name" value="Peptidase_S10"/>
</dbReference>
<keyword evidence="5" id="KW-0378">Hydrolase</keyword>
<accession>A0A8R2A4H8</accession>
<dbReference type="PANTHER" id="PTHR11802:SF472">
    <property type="entry name" value="SERINE CARBOXYPEPTIDASE CPVL-RELATED"/>
    <property type="match status" value="1"/>
</dbReference>
<dbReference type="GO" id="GO:0004185">
    <property type="term" value="F:serine-type carboxypeptidase activity"/>
    <property type="evidence" value="ECO:0007669"/>
    <property type="project" value="InterPro"/>
</dbReference>
<dbReference type="PRINTS" id="PR00724">
    <property type="entry name" value="CRBOXYPTASEC"/>
</dbReference>
<comment type="similarity">
    <text evidence="1">Belongs to the peptidase S10 family.</text>
</comment>
<keyword evidence="6" id="KW-0325">Glycoprotein</keyword>
<dbReference type="Proteomes" id="UP000007819">
    <property type="component" value="Chromosome A2"/>
</dbReference>
<reference evidence="9" key="1">
    <citation type="submission" date="2010-06" db="EMBL/GenBank/DDBJ databases">
        <authorList>
            <person name="Jiang H."/>
            <person name="Abraham K."/>
            <person name="Ali S."/>
            <person name="Alsbrooks S.L."/>
            <person name="Anim B.N."/>
            <person name="Anosike U.S."/>
            <person name="Attaway T."/>
            <person name="Bandaranaike D.P."/>
            <person name="Battles P.K."/>
            <person name="Bell S.N."/>
            <person name="Bell A.V."/>
            <person name="Beltran B."/>
            <person name="Bickham C."/>
            <person name="Bustamante Y."/>
            <person name="Caleb T."/>
            <person name="Canada A."/>
            <person name="Cardenas V."/>
            <person name="Carter K."/>
            <person name="Chacko J."/>
            <person name="Chandrabose M.N."/>
            <person name="Chavez D."/>
            <person name="Chavez A."/>
            <person name="Chen L."/>
            <person name="Chu H.-S."/>
            <person name="Claassen K.J."/>
            <person name="Cockrell R."/>
            <person name="Collins M."/>
            <person name="Cooper J.A."/>
            <person name="Cree A."/>
            <person name="Curry S.M."/>
            <person name="Da Y."/>
            <person name="Dao M.D."/>
            <person name="Das B."/>
            <person name="Davila M.-L."/>
            <person name="Davy-Carroll L."/>
            <person name="Denson S."/>
            <person name="Dinh H."/>
            <person name="Ebong V.E."/>
            <person name="Edwards J.R."/>
            <person name="Egan A."/>
            <person name="El-Daye J."/>
            <person name="Escobedo L."/>
            <person name="Fernandez S."/>
            <person name="Fernando P.R."/>
            <person name="Flagg N."/>
            <person name="Forbes L.D."/>
            <person name="Fowler R.G."/>
            <person name="Fu Q."/>
            <person name="Gabisi R.A."/>
            <person name="Ganer J."/>
            <person name="Garbino Pronczuk A."/>
            <person name="Garcia R.M."/>
            <person name="Garner T."/>
            <person name="Garrett T.E."/>
            <person name="Gonzalez D.A."/>
            <person name="Hamid H."/>
            <person name="Hawkins E.S."/>
            <person name="Hirani K."/>
            <person name="Hogues M.E."/>
            <person name="Hollins B."/>
            <person name="Hsiao C.-H."/>
            <person name="Jabil R."/>
            <person name="James M.L."/>
            <person name="Jhangiani S.N."/>
            <person name="Johnson B."/>
            <person name="Johnson Q."/>
            <person name="Joshi V."/>
            <person name="Kalu J.B."/>
            <person name="Kam C."/>
            <person name="Kashfia A."/>
            <person name="Keebler J."/>
            <person name="Kisamo H."/>
            <person name="Kovar C.L."/>
            <person name="Lago L.A."/>
            <person name="Lai C.-Y."/>
            <person name="Laidlaw J."/>
            <person name="Lara F."/>
            <person name="Le T.-K."/>
            <person name="Lee S.L."/>
            <person name="Legall F.H."/>
            <person name="Lemon S.J."/>
            <person name="Lewis L.R."/>
            <person name="Li B."/>
            <person name="Liu Y."/>
            <person name="Liu Y.-S."/>
            <person name="Lopez J."/>
            <person name="Lozado R.J."/>
            <person name="Lu J."/>
            <person name="Madu R.C."/>
            <person name="Maheshwari M."/>
            <person name="Maheshwari R."/>
            <person name="Malloy K."/>
            <person name="Martinez E."/>
            <person name="Mathew T."/>
            <person name="Mercado I.C."/>
            <person name="Mercado C."/>
            <person name="Meyer B."/>
            <person name="Montgomery K."/>
            <person name="Morgan M.B."/>
            <person name="Munidasa M."/>
            <person name="Nazareth L.V."/>
            <person name="Nelson J."/>
            <person name="Ng B.M."/>
            <person name="Nguyen N.B."/>
            <person name="Nguyen P.Q."/>
            <person name="Nguyen T."/>
            <person name="Obregon M."/>
            <person name="Okwuonu G.O."/>
            <person name="Onwere C.G."/>
            <person name="Orozco G."/>
            <person name="Parra A."/>
            <person name="Patel S."/>
            <person name="Patil S."/>
            <person name="Perez A."/>
            <person name="Perez Y."/>
            <person name="Pham C."/>
            <person name="Primus E.L."/>
            <person name="Pu L.-L."/>
            <person name="Puazo M."/>
            <person name="Qin X."/>
            <person name="Quiroz J.B."/>
            <person name="Reese J."/>
            <person name="Richards S."/>
            <person name="Rives C.M."/>
            <person name="Robberts R."/>
            <person name="Ruiz S.J."/>
            <person name="Ruiz M.J."/>
            <person name="Santibanez J."/>
            <person name="Schneider B.W."/>
            <person name="Sisson I."/>
            <person name="Smith M."/>
            <person name="Sodergren E."/>
            <person name="Song X.-Z."/>
            <person name="Song B.B."/>
            <person name="Summersgill H."/>
            <person name="Thelus R."/>
            <person name="Thornton R.D."/>
            <person name="Trejos Z.Y."/>
            <person name="Usmani K."/>
            <person name="Vattathil S."/>
            <person name="Villasana D."/>
            <person name="Walker D.L."/>
            <person name="Wang S."/>
            <person name="Wang K."/>
            <person name="White C.S."/>
            <person name="Williams A.C."/>
            <person name="Williamson J."/>
            <person name="Wilson K."/>
            <person name="Woghiren I.O."/>
            <person name="Woodworth J.R."/>
            <person name="Worley K.C."/>
            <person name="Wright R.A."/>
            <person name="Wu W."/>
            <person name="Young L."/>
            <person name="Zhang L."/>
            <person name="Zhang J."/>
            <person name="Zhu Y."/>
            <person name="Muzny D.M."/>
            <person name="Weinstock G."/>
            <person name="Gibbs R.A."/>
        </authorList>
    </citation>
    <scope>NUCLEOTIDE SEQUENCE [LARGE SCALE GENOMIC DNA]</scope>
    <source>
        <strain evidence="9">LSR1</strain>
    </source>
</reference>
<sequence>MRRELRIRRRSATSKFVVTFFAAICWCSCSARTNVKDDGALYLSPMIHDGRIDEARAACKVRLDNSTAAAVDSCAGYLTVDEALLSNLFFWFFPATNGSSGAPVVLWLQGGPGASSLFSVFNEHGPFTVDAAGVLQTRRYAWTSTHSVLYVDNPVGAGYSFTGDDAGYSSNQTDVARNLYAALVQFFTLYPEYRQNEFYAAGESYAGKYVPAVSYAIHQNNPGAQVKINLKGLAIGNGLIDPINQMVYSEFLYQNGLIDEDGKRLFKVQEDLARDRIANQDYRAAYAAMTRMMITTPSLYSELTDMQNIYNVAWNRNPIPFEGGNWDRYVQGPVARAALHVGRRQWSSVDTVYERMKYDIPMSVAPWLAELLNDGRYRVLLYSGQLDAIVPYRGTVNVARALRWTGAERFGNATRTAWYLVAKVAGYATTYGPLTELLVRNAGHMVPYDQPAWAHDMINRFTSGKPFD</sequence>
<dbReference type="InterPro" id="IPR029058">
    <property type="entry name" value="AB_hydrolase_fold"/>
</dbReference>
<protein>
    <submittedName>
        <fullName evidence="8">Uncharacterized protein</fullName>
    </submittedName>
</protein>
<dbReference type="KEGG" id="api:100159655"/>
<evidence type="ECO:0000256" key="3">
    <source>
        <dbReference type="ARBA" id="ARBA00022670"/>
    </source>
</evidence>
<name>A0A8R2A4H8_ACYPI</name>
<keyword evidence="9" id="KW-1185">Reference proteome</keyword>
<evidence type="ECO:0000256" key="6">
    <source>
        <dbReference type="ARBA" id="ARBA00023180"/>
    </source>
</evidence>
<feature type="chain" id="PRO_5035826465" evidence="7">
    <location>
        <begin position="32"/>
        <end position="468"/>
    </location>
</feature>
<dbReference type="SUPFAM" id="SSF53474">
    <property type="entry name" value="alpha/beta-Hydrolases"/>
    <property type="match status" value="1"/>
</dbReference>
<keyword evidence="2" id="KW-0121">Carboxypeptidase</keyword>
<dbReference type="Gene3D" id="3.40.50.1820">
    <property type="entry name" value="alpha/beta hydrolase"/>
    <property type="match status" value="1"/>
</dbReference>
<evidence type="ECO:0000256" key="7">
    <source>
        <dbReference type="SAM" id="SignalP"/>
    </source>
</evidence>
<feature type="signal peptide" evidence="7">
    <location>
        <begin position="1"/>
        <end position="31"/>
    </location>
</feature>
<evidence type="ECO:0000256" key="2">
    <source>
        <dbReference type="ARBA" id="ARBA00022645"/>
    </source>
</evidence>
<evidence type="ECO:0000313" key="9">
    <source>
        <dbReference type="Proteomes" id="UP000007819"/>
    </source>
</evidence>